<gene>
    <name evidence="2" type="ORF">DARMORV10_C02P50670.1</name>
</gene>
<dbReference type="EMBL" id="HG994366">
    <property type="protein sequence ID" value="CAF1919870.1"/>
    <property type="molecule type" value="Genomic_DNA"/>
</dbReference>
<organism evidence="2">
    <name type="scientific">Brassica napus</name>
    <name type="common">Rape</name>
    <dbReference type="NCBI Taxonomy" id="3708"/>
    <lineage>
        <taxon>Eukaryota</taxon>
        <taxon>Viridiplantae</taxon>
        <taxon>Streptophyta</taxon>
        <taxon>Embryophyta</taxon>
        <taxon>Tracheophyta</taxon>
        <taxon>Spermatophyta</taxon>
        <taxon>Magnoliopsida</taxon>
        <taxon>eudicotyledons</taxon>
        <taxon>Gunneridae</taxon>
        <taxon>Pentapetalae</taxon>
        <taxon>rosids</taxon>
        <taxon>malvids</taxon>
        <taxon>Brassicales</taxon>
        <taxon>Brassicaceae</taxon>
        <taxon>Brassiceae</taxon>
        <taxon>Brassica</taxon>
    </lineage>
</organism>
<evidence type="ECO:0000256" key="1">
    <source>
        <dbReference type="SAM" id="MobiDB-lite"/>
    </source>
</evidence>
<sequence>MVSLIEEDYPFEHNTWSGGVKADDVKQKKGPPPTSESSDDNVSSAAEKGNVPQGGGDSGM</sequence>
<evidence type="ECO:0000313" key="2">
    <source>
        <dbReference type="EMBL" id="CAF1919870.1"/>
    </source>
</evidence>
<dbReference type="AlphaFoldDB" id="A0A816KL33"/>
<proteinExistence type="predicted"/>
<feature type="region of interest" description="Disordered" evidence="1">
    <location>
        <begin position="1"/>
        <end position="60"/>
    </location>
</feature>
<name>A0A816KL33_BRANA</name>
<dbReference type="Proteomes" id="UP001295469">
    <property type="component" value="Chromosome C02"/>
</dbReference>
<reference evidence="2" key="1">
    <citation type="submission" date="2021-01" db="EMBL/GenBank/DDBJ databases">
        <authorList>
            <consortium name="Genoscope - CEA"/>
            <person name="William W."/>
        </authorList>
    </citation>
    <scope>NUCLEOTIDE SEQUENCE</scope>
</reference>
<accession>A0A816KL33</accession>
<protein>
    <submittedName>
        <fullName evidence="2">(rape) hypothetical protein</fullName>
    </submittedName>
</protein>